<comment type="caution">
    <text evidence="6">The sequence shown here is derived from an EMBL/GenBank/DDBJ whole genome shotgun (WGS) entry which is preliminary data.</text>
</comment>
<dbReference type="PANTHER" id="PTHR11851">
    <property type="entry name" value="METALLOPROTEASE"/>
    <property type="match status" value="1"/>
</dbReference>
<organism evidence="6 7">
    <name type="scientific">Sphingomonas hankyongi</name>
    <dbReference type="NCBI Taxonomy" id="2908209"/>
    <lineage>
        <taxon>Bacteria</taxon>
        <taxon>Pseudomonadati</taxon>
        <taxon>Pseudomonadota</taxon>
        <taxon>Alphaproteobacteria</taxon>
        <taxon>Sphingomonadales</taxon>
        <taxon>Sphingomonadaceae</taxon>
        <taxon>Sphingomonas</taxon>
    </lineage>
</organism>
<dbReference type="Pfam" id="PF05193">
    <property type="entry name" value="Peptidase_M16_C"/>
    <property type="match status" value="1"/>
</dbReference>
<dbReference type="EMBL" id="JAMGBE010000001">
    <property type="protein sequence ID" value="MCL6729206.1"/>
    <property type="molecule type" value="Genomic_DNA"/>
</dbReference>
<keyword evidence="2" id="KW-0645">Protease</keyword>
<dbReference type="RefSeq" id="WP_249830684.1">
    <property type="nucleotide sequence ID" value="NZ_JAMGBE010000001.1"/>
</dbReference>
<dbReference type="Proteomes" id="UP001165342">
    <property type="component" value="Unassembled WGS sequence"/>
</dbReference>
<sequence>MVQLRYNRAHYLWDGGQEAAQTGSATEVMQLSTLSNGLRVVSREMPGLETAALGLFASCGARDEPAHLNGVAHIYEHMVFKGAGERSARELNEAIEDVGGELNACTERDGTSYTAAVMAEHVPLAMELLSDIILRARLNADDLEREKEVVLQELAEVLDTPSDLIFDELWAASFVDQPLGRSILGDEASIRRISAADLHDWRDRNYRAGDLIVAAAGKVVHDDLVRLADEHLAHLPEGQAEHGTGAHFTGGVRVRRGASEQAQITFGFEGPAERADDYFACRLFADVLGGGASSRLFNEVREERGLAYTVSSSVHPFTDTGLLYVHAATSPREAAAASQLIEEILDQSVDTITQRELDRVRRRAAAGLMMHLETPWGQASYCARQLAVYGRLVTPTEVLDQLNAVTLEQVRTAGAKMLSGPRATATIGVPAVRAA</sequence>
<name>A0ABT0S0E5_9SPHN</name>
<dbReference type="Pfam" id="PF00675">
    <property type="entry name" value="Peptidase_M16"/>
    <property type="match status" value="1"/>
</dbReference>
<feature type="coiled-coil region" evidence="3">
    <location>
        <begin position="126"/>
        <end position="160"/>
    </location>
</feature>
<dbReference type="InterPro" id="IPR011765">
    <property type="entry name" value="Pept_M16_N"/>
</dbReference>
<feature type="domain" description="Peptidase M16 N-terminal" evidence="4">
    <location>
        <begin position="39"/>
        <end position="186"/>
    </location>
</feature>
<dbReference type="InterPro" id="IPR011249">
    <property type="entry name" value="Metalloenz_LuxS/M16"/>
</dbReference>
<dbReference type="PANTHER" id="PTHR11851:SF49">
    <property type="entry name" value="MITOCHONDRIAL-PROCESSING PEPTIDASE SUBUNIT ALPHA"/>
    <property type="match status" value="1"/>
</dbReference>
<feature type="domain" description="Peptidase M16 C-terminal" evidence="5">
    <location>
        <begin position="193"/>
        <end position="362"/>
    </location>
</feature>
<comment type="similarity">
    <text evidence="1">Belongs to the peptidase M16 family.</text>
</comment>
<dbReference type="SUPFAM" id="SSF63411">
    <property type="entry name" value="LuxS/MPP-like metallohydrolase"/>
    <property type="match status" value="2"/>
</dbReference>
<reference evidence="6" key="1">
    <citation type="submission" date="2022-05" db="EMBL/GenBank/DDBJ databases">
        <authorList>
            <person name="Jo J.-H."/>
            <person name="Im W.-T."/>
        </authorList>
    </citation>
    <scope>NUCLEOTIDE SEQUENCE</scope>
    <source>
        <strain evidence="6">SE220</strain>
    </source>
</reference>
<proteinExistence type="inferred from homology"/>
<dbReference type="InterPro" id="IPR007863">
    <property type="entry name" value="Peptidase_M16_C"/>
</dbReference>
<protein>
    <submittedName>
        <fullName evidence="6">Insulinase family protein</fullName>
    </submittedName>
</protein>
<keyword evidence="2" id="KW-0378">Hydrolase</keyword>
<evidence type="ECO:0000259" key="5">
    <source>
        <dbReference type="Pfam" id="PF05193"/>
    </source>
</evidence>
<evidence type="ECO:0000313" key="6">
    <source>
        <dbReference type="EMBL" id="MCL6729206.1"/>
    </source>
</evidence>
<evidence type="ECO:0000256" key="1">
    <source>
        <dbReference type="ARBA" id="ARBA00007261"/>
    </source>
</evidence>
<dbReference type="InterPro" id="IPR050361">
    <property type="entry name" value="MPP/UQCRC_Complex"/>
</dbReference>
<evidence type="ECO:0000256" key="2">
    <source>
        <dbReference type="ARBA" id="ARBA00023049"/>
    </source>
</evidence>
<evidence type="ECO:0000259" key="4">
    <source>
        <dbReference type="Pfam" id="PF00675"/>
    </source>
</evidence>
<dbReference type="Gene3D" id="3.30.830.10">
    <property type="entry name" value="Metalloenzyme, LuxS/M16 peptidase-like"/>
    <property type="match status" value="2"/>
</dbReference>
<evidence type="ECO:0000256" key="3">
    <source>
        <dbReference type="SAM" id="Coils"/>
    </source>
</evidence>
<keyword evidence="7" id="KW-1185">Reference proteome</keyword>
<keyword evidence="3" id="KW-0175">Coiled coil</keyword>
<accession>A0ABT0S0E5</accession>
<keyword evidence="2" id="KW-0482">Metalloprotease</keyword>
<evidence type="ECO:0000313" key="7">
    <source>
        <dbReference type="Proteomes" id="UP001165342"/>
    </source>
</evidence>
<gene>
    <name evidence="6" type="ORF">LZ538_03945</name>
</gene>